<evidence type="ECO:0000313" key="1">
    <source>
        <dbReference type="EMBL" id="GFO42678.1"/>
    </source>
</evidence>
<proteinExistence type="predicted"/>
<reference evidence="1 2" key="1">
    <citation type="journal article" date="2021" name="Elife">
        <title>Chloroplast acquisition without the gene transfer in kleptoplastic sea slugs, Plakobranchus ocellatus.</title>
        <authorList>
            <person name="Maeda T."/>
            <person name="Takahashi S."/>
            <person name="Yoshida T."/>
            <person name="Shimamura S."/>
            <person name="Takaki Y."/>
            <person name="Nagai Y."/>
            <person name="Toyoda A."/>
            <person name="Suzuki Y."/>
            <person name="Arimoto A."/>
            <person name="Ishii H."/>
            <person name="Satoh N."/>
            <person name="Nishiyama T."/>
            <person name="Hasebe M."/>
            <person name="Maruyama T."/>
            <person name="Minagawa J."/>
            <person name="Obokata J."/>
            <person name="Shigenobu S."/>
        </authorList>
    </citation>
    <scope>NUCLEOTIDE SEQUENCE [LARGE SCALE GENOMIC DNA]</scope>
</reference>
<protein>
    <submittedName>
        <fullName evidence="1">Uncharacterized protein</fullName>
    </submittedName>
</protein>
<name>A0AAV4DEI1_9GAST</name>
<gene>
    <name evidence="1" type="ORF">PoB_006918300</name>
</gene>
<organism evidence="1 2">
    <name type="scientific">Plakobranchus ocellatus</name>
    <dbReference type="NCBI Taxonomy" id="259542"/>
    <lineage>
        <taxon>Eukaryota</taxon>
        <taxon>Metazoa</taxon>
        <taxon>Spiralia</taxon>
        <taxon>Lophotrochozoa</taxon>
        <taxon>Mollusca</taxon>
        <taxon>Gastropoda</taxon>
        <taxon>Heterobranchia</taxon>
        <taxon>Euthyneura</taxon>
        <taxon>Panpulmonata</taxon>
        <taxon>Sacoglossa</taxon>
        <taxon>Placobranchoidea</taxon>
        <taxon>Plakobranchidae</taxon>
        <taxon>Plakobranchus</taxon>
    </lineage>
</organism>
<evidence type="ECO:0000313" key="2">
    <source>
        <dbReference type="Proteomes" id="UP000735302"/>
    </source>
</evidence>
<comment type="caution">
    <text evidence="1">The sequence shown here is derived from an EMBL/GenBank/DDBJ whole genome shotgun (WGS) entry which is preliminary data.</text>
</comment>
<dbReference type="Proteomes" id="UP000735302">
    <property type="component" value="Unassembled WGS sequence"/>
</dbReference>
<dbReference type="AlphaFoldDB" id="A0AAV4DEI1"/>
<accession>A0AAV4DEI1</accession>
<dbReference type="EMBL" id="BLXT01007816">
    <property type="protein sequence ID" value="GFO42678.1"/>
    <property type="molecule type" value="Genomic_DNA"/>
</dbReference>
<keyword evidence="2" id="KW-1185">Reference proteome</keyword>
<sequence>MKHRWKSFCISINLSTSSDKLADNLGIDKVSRLEWVQSRVDREIEEQKLKLELDERAAEREAEMILQEEFETQKQLDAQAKVPQKLSFLFSIE</sequence>